<accession>A0ABD1VX92</accession>
<keyword evidence="2" id="KW-1185">Reference proteome</keyword>
<dbReference type="AlphaFoldDB" id="A0ABD1VX92"/>
<evidence type="ECO:0000313" key="1">
    <source>
        <dbReference type="EMBL" id="KAL2542014.1"/>
    </source>
</evidence>
<dbReference type="GO" id="GO:0003964">
    <property type="term" value="F:RNA-directed DNA polymerase activity"/>
    <property type="evidence" value="ECO:0007669"/>
    <property type="project" value="UniProtKB-KW"/>
</dbReference>
<reference evidence="2" key="1">
    <citation type="submission" date="2024-07" db="EMBL/GenBank/DDBJ databases">
        <title>Two chromosome-level genome assemblies of Korean endemic species Abeliophyllum distichum and Forsythia ovata (Oleaceae).</title>
        <authorList>
            <person name="Jang H."/>
        </authorList>
    </citation>
    <scope>NUCLEOTIDE SEQUENCE [LARGE SCALE GENOMIC DNA]</scope>
</reference>
<gene>
    <name evidence="1" type="ORF">Adt_02992</name>
</gene>
<comment type="caution">
    <text evidence="1">The sequence shown here is derived from an EMBL/GenBank/DDBJ whole genome shotgun (WGS) entry which is preliminary data.</text>
</comment>
<dbReference type="PANTHER" id="PTHR33064">
    <property type="entry name" value="POL PROTEIN"/>
    <property type="match status" value="1"/>
</dbReference>
<proteinExistence type="predicted"/>
<dbReference type="SUPFAM" id="SSF56672">
    <property type="entry name" value="DNA/RNA polymerases"/>
    <property type="match status" value="1"/>
</dbReference>
<name>A0ABD1VX92_9LAMI</name>
<protein>
    <submittedName>
        <fullName evidence="1">Reverse transcriptase domain-containing protein</fullName>
    </submittedName>
</protein>
<dbReference type="InterPro" id="IPR043502">
    <property type="entry name" value="DNA/RNA_pol_sf"/>
</dbReference>
<keyword evidence="1" id="KW-0808">Transferase</keyword>
<dbReference type="InterPro" id="IPR051320">
    <property type="entry name" value="Viral_Replic_Matur_Polypro"/>
</dbReference>
<keyword evidence="1" id="KW-0548">Nucleotidyltransferase</keyword>
<dbReference type="Gene3D" id="3.10.10.10">
    <property type="entry name" value="HIV Type 1 Reverse Transcriptase, subunit A, domain 1"/>
    <property type="match status" value="1"/>
</dbReference>
<dbReference type="Proteomes" id="UP001604336">
    <property type="component" value="Unassembled WGS sequence"/>
</dbReference>
<evidence type="ECO:0000313" key="2">
    <source>
        <dbReference type="Proteomes" id="UP001604336"/>
    </source>
</evidence>
<sequence length="118" mass="13564">MINKGKFTAKIELLDEHKGKVVRAKAMAYSPKDREEFAVQIKELLDLHVIEPSKSPFSSPAFMVRKEAEKRHGKARMVIDYSQLNKVFIRSGLMNKQNRLQHSVVHKDTFNGQLFPLA</sequence>
<dbReference type="EMBL" id="JBFOLK010000001">
    <property type="protein sequence ID" value="KAL2542014.1"/>
    <property type="molecule type" value="Genomic_DNA"/>
</dbReference>
<organism evidence="1 2">
    <name type="scientific">Abeliophyllum distichum</name>
    <dbReference type="NCBI Taxonomy" id="126358"/>
    <lineage>
        <taxon>Eukaryota</taxon>
        <taxon>Viridiplantae</taxon>
        <taxon>Streptophyta</taxon>
        <taxon>Embryophyta</taxon>
        <taxon>Tracheophyta</taxon>
        <taxon>Spermatophyta</taxon>
        <taxon>Magnoliopsida</taxon>
        <taxon>eudicotyledons</taxon>
        <taxon>Gunneridae</taxon>
        <taxon>Pentapetalae</taxon>
        <taxon>asterids</taxon>
        <taxon>lamiids</taxon>
        <taxon>Lamiales</taxon>
        <taxon>Oleaceae</taxon>
        <taxon>Forsythieae</taxon>
        <taxon>Abeliophyllum</taxon>
    </lineage>
</organism>
<dbReference type="PANTHER" id="PTHR33064:SF37">
    <property type="entry name" value="RIBONUCLEASE H"/>
    <property type="match status" value="1"/>
</dbReference>
<keyword evidence="1" id="KW-0695">RNA-directed DNA polymerase</keyword>